<accession>A0ABU6S962</accession>
<organism evidence="1 2">
    <name type="scientific">Stylosanthes scabra</name>
    <dbReference type="NCBI Taxonomy" id="79078"/>
    <lineage>
        <taxon>Eukaryota</taxon>
        <taxon>Viridiplantae</taxon>
        <taxon>Streptophyta</taxon>
        <taxon>Embryophyta</taxon>
        <taxon>Tracheophyta</taxon>
        <taxon>Spermatophyta</taxon>
        <taxon>Magnoliopsida</taxon>
        <taxon>eudicotyledons</taxon>
        <taxon>Gunneridae</taxon>
        <taxon>Pentapetalae</taxon>
        <taxon>rosids</taxon>
        <taxon>fabids</taxon>
        <taxon>Fabales</taxon>
        <taxon>Fabaceae</taxon>
        <taxon>Papilionoideae</taxon>
        <taxon>50 kb inversion clade</taxon>
        <taxon>dalbergioids sensu lato</taxon>
        <taxon>Dalbergieae</taxon>
        <taxon>Pterocarpus clade</taxon>
        <taxon>Stylosanthes</taxon>
    </lineage>
</organism>
<dbReference type="EMBL" id="JASCZI010060468">
    <property type="protein sequence ID" value="MED6132323.1"/>
    <property type="molecule type" value="Genomic_DNA"/>
</dbReference>
<comment type="caution">
    <text evidence="1">The sequence shown here is derived from an EMBL/GenBank/DDBJ whole genome shotgun (WGS) entry which is preliminary data.</text>
</comment>
<sequence length="81" mass="8645">MGLIASPSRLPSTALMDTQSAPSTTISSHFFDFWFPLCGYKGRLSPTATSHLDASVATVSTAAPYRWSTHISGASLFPLPQ</sequence>
<reference evidence="1 2" key="1">
    <citation type="journal article" date="2023" name="Plants (Basel)">
        <title>Bridging the Gap: Combining Genomics and Transcriptomics Approaches to Understand Stylosanthes scabra, an Orphan Legume from the Brazilian Caatinga.</title>
        <authorList>
            <person name="Ferreira-Neto J.R.C."/>
            <person name="da Silva M.D."/>
            <person name="Binneck E."/>
            <person name="de Melo N.F."/>
            <person name="da Silva R.H."/>
            <person name="de Melo A.L.T.M."/>
            <person name="Pandolfi V."/>
            <person name="Bustamante F.O."/>
            <person name="Brasileiro-Vidal A.C."/>
            <person name="Benko-Iseppon A.M."/>
        </authorList>
    </citation>
    <scope>NUCLEOTIDE SEQUENCE [LARGE SCALE GENOMIC DNA]</scope>
    <source>
        <tissue evidence="1">Leaves</tissue>
    </source>
</reference>
<name>A0ABU6S962_9FABA</name>
<keyword evidence="2" id="KW-1185">Reference proteome</keyword>
<dbReference type="Proteomes" id="UP001341840">
    <property type="component" value="Unassembled WGS sequence"/>
</dbReference>
<protein>
    <submittedName>
        <fullName evidence="1">Uncharacterized protein</fullName>
    </submittedName>
</protein>
<evidence type="ECO:0000313" key="1">
    <source>
        <dbReference type="EMBL" id="MED6132323.1"/>
    </source>
</evidence>
<proteinExistence type="predicted"/>
<gene>
    <name evidence="1" type="ORF">PIB30_017951</name>
</gene>
<evidence type="ECO:0000313" key="2">
    <source>
        <dbReference type="Proteomes" id="UP001341840"/>
    </source>
</evidence>